<protein>
    <submittedName>
        <fullName evidence="1">Uncharacterized protein</fullName>
    </submittedName>
</protein>
<evidence type="ECO:0000313" key="2">
    <source>
        <dbReference type="Proteomes" id="UP000320876"/>
    </source>
</evidence>
<proteinExistence type="predicted"/>
<reference evidence="1 2" key="1">
    <citation type="submission" date="2019-06" db="EMBL/GenBank/DDBJ databases">
        <title>Sequencing the genomes of 1000 actinobacteria strains.</title>
        <authorList>
            <person name="Klenk H.-P."/>
        </authorList>
    </citation>
    <scope>NUCLEOTIDE SEQUENCE [LARGE SCALE GENOMIC DNA]</scope>
    <source>
        <strain evidence="1 2">DSM 45679</strain>
    </source>
</reference>
<accession>A0A542DR90</accession>
<dbReference type="OrthoDB" id="3624011at2"/>
<dbReference type="AlphaFoldDB" id="A0A542DR90"/>
<organism evidence="1 2">
    <name type="scientific">Amycolatopsis cihanbeyliensis</name>
    <dbReference type="NCBI Taxonomy" id="1128664"/>
    <lineage>
        <taxon>Bacteria</taxon>
        <taxon>Bacillati</taxon>
        <taxon>Actinomycetota</taxon>
        <taxon>Actinomycetes</taxon>
        <taxon>Pseudonocardiales</taxon>
        <taxon>Pseudonocardiaceae</taxon>
        <taxon>Amycolatopsis</taxon>
    </lineage>
</organism>
<dbReference type="EMBL" id="VFML01000001">
    <property type="protein sequence ID" value="TQJ05623.1"/>
    <property type="molecule type" value="Genomic_DNA"/>
</dbReference>
<dbReference type="RefSeq" id="WP_142001122.1">
    <property type="nucleotide sequence ID" value="NZ_VFML01000001.1"/>
</dbReference>
<dbReference type="Proteomes" id="UP000320876">
    <property type="component" value="Unassembled WGS sequence"/>
</dbReference>
<comment type="caution">
    <text evidence="1">The sequence shown here is derived from an EMBL/GenBank/DDBJ whole genome shotgun (WGS) entry which is preliminary data.</text>
</comment>
<keyword evidence="2" id="KW-1185">Reference proteome</keyword>
<sequence length="343" mass="36678">MPRPLSTKVNGSSTSCRIAAERLDTWERLGQDAGDQAGRGINLAESSWDGPAFEAFRDAIAGLVPGSDDLAHSARLYANALRDFSSSLDAVKDRVQVAIDKAVRGGLEVTDESILPPVPTGWARIGLPSSGDITKAAQQGSLGLEFELRNVSLNIDQLTEREEYRSAVDEHNRKVDVFNECKAVLCEARRMEEESHSDLHRVLVPQGQDEFTEVTPEEGAQHATGSSLNVATELSEHHKAAWARAGAAFTVGTEIAKAAAGEQPWTVAAARSGGTLTAGAVISRILYAVPHAKPIQIGKGLVTFLAGLAGGHLGEHVADFFLAERKECCDEPPMSRLPYGGFD</sequence>
<name>A0A542DR90_AMYCI</name>
<evidence type="ECO:0000313" key="1">
    <source>
        <dbReference type="EMBL" id="TQJ05623.1"/>
    </source>
</evidence>
<gene>
    <name evidence="1" type="ORF">FB471_5460</name>
</gene>